<feature type="transmembrane region" description="Helical" evidence="1">
    <location>
        <begin position="107"/>
        <end position="127"/>
    </location>
</feature>
<keyword evidence="3" id="KW-1185">Reference proteome</keyword>
<gene>
    <name evidence="2" type="ORF">GSF22_22580</name>
</gene>
<dbReference type="RefSeq" id="WP_208815755.1">
    <property type="nucleotide sequence ID" value="NZ_WVUH01000227.1"/>
</dbReference>
<keyword evidence="1" id="KW-1133">Transmembrane helix</keyword>
<evidence type="ECO:0000256" key="1">
    <source>
        <dbReference type="SAM" id="Phobius"/>
    </source>
</evidence>
<keyword evidence="1" id="KW-0812">Transmembrane</keyword>
<name>A0ABS3VWM6_MICEH</name>
<dbReference type="EMBL" id="WVUH01000227">
    <property type="protein sequence ID" value="MBO4208774.1"/>
    <property type="molecule type" value="Genomic_DNA"/>
</dbReference>
<reference evidence="2 3" key="1">
    <citation type="submission" date="2019-12" db="EMBL/GenBank/DDBJ databases">
        <title>Whole genome sequencing of endophytic Actinobacterium Micromonospora sp. MPMI6T.</title>
        <authorList>
            <person name="Evv R."/>
            <person name="Podile A.R."/>
        </authorList>
    </citation>
    <scope>NUCLEOTIDE SEQUENCE [LARGE SCALE GENOMIC DNA]</scope>
    <source>
        <strain evidence="2 3">MPMI6</strain>
    </source>
</reference>
<accession>A0ABS3VWM6</accession>
<dbReference type="Proteomes" id="UP000823521">
    <property type="component" value="Unassembled WGS sequence"/>
</dbReference>
<comment type="caution">
    <text evidence="2">The sequence shown here is derived from an EMBL/GenBank/DDBJ whole genome shotgun (WGS) entry which is preliminary data.</text>
</comment>
<organism evidence="2 3">
    <name type="scientific">Micromonospora echinofusca</name>
    <dbReference type="NCBI Taxonomy" id="47858"/>
    <lineage>
        <taxon>Bacteria</taxon>
        <taxon>Bacillati</taxon>
        <taxon>Actinomycetota</taxon>
        <taxon>Actinomycetes</taxon>
        <taxon>Micromonosporales</taxon>
        <taxon>Micromonosporaceae</taxon>
        <taxon>Micromonospora</taxon>
    </lineage>
</organism>
<evidence type="ECO:0000313" key="3">
    <source>
        <dbReference type="Proteomes" id="UP000823521"/>
    </source>
</evidence>
<sequence length="176" mass="17275">MIAILNATGPAPAPVPGAVPLPGAGAAPAPGAGAALPAAPAPVRAPAPVDAVDVGAPAEAAFGPVLALPGTRPAAVVPVTRQGRPVGAFLLSGDRLRYRPVVNADQVLAAAAGALTVAALVAGAVAVGRRRPPAIGALTMGPGGWVSLRGLPTSAPRAARPWWARLLRADRLVVQR</sequence>
<keyword evidence="1" id="KW-0472">Membrane</keyword>
<evidence type="ECO:0000313" key="2">
    <source>
        <dbReference type="EMBL" id="MBO4208774.1"/>
    </source>
</evidence>
<proteinExistence type="predicted"/>
<protein>
    <submittedName>
        <fullName evidence="2">Uncharacterized protein</fullName>
    </submittedName>
</protein>